<protein>
    <recommendedName>
        <fullName evidence="2">DUF7847 domain-containing protein</fullName>
    </recommendedName>
</protein>
<accession>A0ABU2FJY9</accession>
<keyword evidence="4" id="KW-1185">Reference proteome</keyword>
<organism evidence="3 4">
    <name type="scientific">Haloarcula onubensis</name>
    <dbReference type="NCBI Taxonomy" id="2950539"/>
    <lineage>
        <taxon>Archaea</taxon>
        <taxon>Methanobacteriati</taxon>
        <taxon>Methanobacteriota</taxon>
        <taxon>Stenosarchaea group</taxon>
        <taxon>Halobacteria</taxon>
        <taxon>Halobacteriales</taxon>
        <taxon>Haloarculaceae</taxon>
        <taxon>Haloarcula</taxon>
    </lineage>
</organism>
<evidence type="ECO:0000313" key="3">
    <source>
        <dbReference type="EMBL" id="MDS0280661.1"/>
    </source>
</evidence>
<evidence type="ECO:0000256" key="1">
    <source>
        <dbReference type="SAM" id="Phobius"/>
    </source>
</evidence>
<feature type="domain" description="DUF7847" evidence="2">
    <location>
        <begin position="3"/>
        <end position="229"/>
    </location>
</feature>
<feature type="transmembrane region" description="Helical" evidence="1">
    <location>
        <begin position="67"/>
        <end position="88"/>
    </location>
</feature>
<feature type="transmembrane region" description="Helical" evidence="1">
    <location>
        <begin position="21"/>
        <end position="47"/>
    </location>
</feature>
<dbReference type="InterPro" id="IPR057169">
    <property type="entry name" value="DUF7847"/>
</dbReference>
<keyword evidence="1" id="KW-0812">Transmembrane</keyword>
<keyword evidence="1" id="KW-0472">Membrane</keyword>
<evidence type="ECO:0000313" key="4">
    <source>
        <dbReference type="Proteomes" id="UP001268864"/>
    </source>
</evidence>
<gene>
    <name evidence="3" type="ORF">NDI86_00910</name>
</gene>
<name>A0ABU2FJY9_9EURY</name>
<feature type="transmembrane region" description="Helical" evidence="1">
    <location>
        <begin position="132"/>
        <end position="154"/>
    </location>
</feature>
<comment type="caution">
    <text evidence="3">The sequence shown here is derived from an EMBL/GenBank/DDBJ whole genome shotgun (WGS) entry which is preliminary data.</text>
</comment>
<evidence type="ECO:0000259" key="2">
    <source>
        <dbReference type="Pfam" id="PF25231"/>
    </source>
</evidence>
<sequence length="253" mass="26035">MSLQIGPVLRSGGEKLFSRTGAVLLVAYLALMAALLPLSNTMLVRIYETAGLTEVTEAIPLVLDVSLSVAAVGYLVGALAGTYLSLVATRTFVTGDGAQFPAGAFTRNVPLAMVNVVVGGLVYGLLVTLGTIALVIPGLVAYVAFLFVLPYIAVEDRNFVDALRASYRLSKGNWLLLFVLLVIVVAVAGVLGGVGGFVSALLLPPAAGQLSLAFVQSPISLFSLAVIAAAFEQLRDDDAGGSAPTAQTPSTPV</sequence>
<keyword evidence="1" id="KW-1133">Transmembrane helix</keyword>
<feature type="transmembrane region" description="Helical" evidence="1">
    <location>
        <begin position="210"/>
        <end position="231"/>
    </location>
</feature>
<feature type="transmembrane region" description="Helical" evidence="1">
    <location>
        <begin position="174"/>
        <end position="198"/>
    </location>
</feature>
<dbReference type="Proteomes" id="UP001268864">
    <property type="component" value="Unassembled WGS sequence"/>
</dbReference>
<dbReference type="EMBL" id="JAMQOS010000001">
    <property type="protein sequence ID" value="MDS0280661.1"/>
    <property type="molecule type" value="Genomic_DNA"/>
</dbReference>
<feature type="transmembrane region" description="Helical" evidence="1">
    <location>
        <begin position="109"/>
        <end position="126"/>
    </location>
</feature>
<proteinExistence type="predicted"/>
<dbReference type="RefSeq" id="WP_310898507.1">
    <property type="nucleotide sequence ID" value="NZ_JAMQOS010000001.1"/>
</dbReference>
<dbReference type="Pfam" id="PF25231">
    <property type="entry name" value="DUF7847"/>
    <property type="match status" value="1"/>
</dbReference>
<reference evidence="3 4" key="1">
    <citation type="submission" date="2022-06" db="EMBL/GenBank/DDBJ databases">
        <title>Halomicroarcula sp. a new haloarchaeum isolate from saline soil.</title>
        <authorList>
            <person name="Strakova D."/>
            <person name="Galisteo C."/>
            <person name="Sanchez-Porro C."/>
            <person name="Ventosa A."/>
        </authorList>
    </citation>
    <scope>NUCLEOTIDE SEQUENCE [LARGE SCALE GENOMIC DNA]</scope>
    <source>
        <strain evidence="3 4">S3CR25-11</strain>
    </source>
</reference>